<dbReference type="Proteomes" id="UP000606974">
    <property type="component" value="Unassembled WGS sequence"/>
</dbReference>
<sequence>MYLACKANDCFPGELPVDEHDRNVSVHAILGGLGLLTEGMLPFNAPASPSKKSSSRRQSQSHVSSQPPRANSGSRNPNMDGGDASTLNSTSVLPSGNSAHFAHSSTSHHSFHDFSVSPNTQTHSFDSSHQSHDMGPPFLHNVDYFSFGSQDSHIPMVTLAGTNINGTQLLRNDLFFPWPAAFVAAMDTTGYHQ</sequence>
<reference evidence="2" key="1">
    <citation type="submission" date="2020-02" db="EMBL/GenBank/DDBJ databases">
        <authorList>
            <person name="Palmer J.M."/>
        </authorList>
    </citation>
    <scope>NUCLEOTIDE SEQUENCE</scope>
    <source>
        <strain evidence="2">EPUS1.4</strain>
        <tissue evidence="2">Thallus</tissue>
    </source>
</reference>
<evidence type="ECO:0000313" key="3">
    <source>
        <dbReference type="Proteomes" id="UP000606974"/>
    </source>
</evidence>
<gene>
    <name evidence="2" type="ORF">GJ744_005522</name>
</gene>
<protein>
    <submittedName>
        <fullName evidence="2">Uncharacterized protein</fullName>
    </submittedName>
</protein>
<dbReference type="OrthoDB" id="10382806at2759"/>
<feature type="compositionally biased region" description="Low complexity" evidence="1">
    <location>
        <begin position="98"/>
        <end position="117"/>
    </location>
</feature>
<dbReference type="EMBL" id="JAACFV010000024">
    <property type="protein sequence ID" value="KAF7510976.1"/>
    <property type="molecule type" value="Genomic_DNA"/>
</dbReference>
<organism evidence="2 3">
    <name type="scientific">Endocarpon pusillum</name>
    <dbReference type="NCBI Taxonomy" id="364733"/>
    <lineage>
        <taxon>Eukaryota</taxon>
        <taxon>Fungi</taxon>
        <taxon>Dikarya</taxon>
        <taxon>Ascomycota</taxon>
        <taxon>Pezizomycotina</taxon>
        <taxon>Eurotiomycetes</taxon>
        <taxon>Chaetothyriomycetidae</taxon>
        <taxon>Verrucariales</taxon>
        <taxon>Verrucariaceae</taxon>
        <taxon>Endocarpon</taxon>
    </lineage>
</organism>
<feature type="compositionally biased region" description="Polar residues" evidence="1">
    <location>
        <begin position="118"/>
        <end position="128"/>
    </location>
</feature>
<proteinExistence type="predicted"/>
<dbReference type="AlphaFoldDB" id="A0A8H7APS5"/>
<accession>A0A8H7APS5</accession>
<feature type="compositionally biased region" description="Low complexity" evidence="1">
    <location>
        <begin position="48"/>
        <end position="69"/>
    </location>
</feature>
<feature type="compositionally biased region" description="Polar residues" evidence="1">
    <location>
        <begin position="85"/>
        <end position="97"/>
    </location>
</feature>
<evidence type="ECO:0000256" key="1">
    <source>
        <dbReference type="SAM" id="MobiDB-lite"/>
    </source>
</evidence>
<name>A0A8H7APS5_9EURO</name>
<feature type="region of interest" description="Disordered" evidence="1">
    <location>
        <begin position="44"/>
        <end position="132"/>
    </location>
</feature>
<keyword evidence="3" id="KW-1185">Reference proteome</keyword>
<comment type="caution">
    <text evidence="2">The sequence shown here is derived from an EMBL/GenBank/DDBJ whole genome shotgun (WGS) entry which is preliminary data.</text>
</comment>
<evidence type="ECO:0000313" key="2">
    <source>
        <dbReference type="EMBL" id="KAF7510976.1"/>
    </source>
</evidence>